<dbReference type="AlphaFoldDB" id="A0A176VCY5"/>
<accession>A0A176VCY5</accession>
<keyword evidence="2" id="KW-1185">Reference proteome</keyword>
<evidence type="ECO:0000313" key="2">
    <source>
        <dbReference type="Proteomes" id="UP000077202"/>
    </source>
</evidence>
<dbReference type="EMBL" id="LVLJ01004011">
    <property type="protein sequence ID" value="OAE18778.1"/>
    <property type="molecule type" value="Genomic_DNA"/>
</dbReference>
<dbReference type="Proteomes" id="UP000077202">
    <property type="component" value="Unassembled WGS sequence"/>
</dbReference>
<evidence type="ECO:0000313" key="1">
    <source>
        <dbReference type="EMBL" id="OAE18778.1"/>
    </source>
</evidence>
<reference evidence="1" key="1">
    <citation type="submission" date="2016-03" db="EMBL/GenBank/DDBJ databases">
        <title>Mechanisms controlling the formation of the plant cell surface in tip-growing cells are functionally conserved among land plants.</title>
        <authorList>
            <person name="Honkanen S."/>
            <person name="Jones V.A."/>
            <person name="Morieri G."/>
            <person name="Champion C."/>
            <person name="Hetherington A.J."/>
            <person name="Kelly S."/>
            <person name="Saint-Marcoux D."/>
            <person name="Proust H."/>
            <person name="Prescott H."/>
            <person name="Dolan L."/>
        </authorList>
    </citation>
    <scope>NUCLEOTIDE SEQUENCE [LARGE SCALE GENOMIC DNA]</scope>
    <source>
        <tissue evidence="1">Whole gametophyte</tissue>
    </source>
</reference>
<gene>
    <name evidence="1" type="ORF">AXG93_2396s1290</name>
</gene>
<organism evidence="1 2">
    <name type="scientific">Marchantia polymorpha subsp. ruderalis</name>
    <dbReference type="NCBI Taxonomy" id="1480154"/>
    <lineage>
        <taxon>Eukaryota</taxon>
        <taxon>Viridiplantae</taxon>
        <taxon>Streptophyta</taxon>
        <taxon>Embryophyta</taxon>
        <taxon>Marchantiophyta</taxon>
        <taxon>Marchantiopsida</taxon>
        <taxon>Marchantiidae</taxon>
        <taxon>Marchantiales</taxon>
        <taxon>Marchantiaceae</taxon>
        <taxon>Marchantia</taxon>
    </lineage>
</organism>
<proteinExistence type="predicted"/>
<protein>
    <submittedName>
        <fullName evidence="1">Uncharacterized protein</fullName>
    </submittedName>
</protein>
<sequence length="174" mass="18394">MPLVTDRVVNVTVFLGSAGATDSSCNSNRNPQFKWPGFATQKHSKALLHTLGSGKLVSKMLLATASLAYGATQYKSKCINDSDFDIDVEIVLIAGLSVNGLLHIVAHTVQTILYTLTGLIAGLLGLTWKVKCIVNGVLHSVDVVVPLGAEVKIYAPVVGKLCVAVNGAIKAYLF</sequence>
<comment type="caution">
    <text evidence="1">The sequence shown here is derived from an EMBL/GenBank/DDBJ whole genome shotgun (WGS) entry which is preliminary data.</text>
</comment>
<name>A0A176VCY5_MARPO</name>